<keyword evidence="1" id="KW-1133">Transmembrane helix</keyword>
<gene>
    <name evidence="2" type="ORF">SAMN04487906_1492</name>
</gene>
<evidence type="ECO:0000313" key="3">
    <source>
        <dbReference type="Proteomes" id="UP000183209"/>
    </source>
</evidence>
<keyword evidence="1" id="KW-0472">Membrane</keyword>
<dbReference type="EMBL" id="FPAG01000004">
    <property type="protein sequence ID" value="SFS73743.1"/>
    <property type="molecule type" value="Genomic_DNA"/>
</dbReference>
<keyword evidence="1" id="KW-0812">Transmembrane</keyword>
<organism evidence="2 3">
    <name type="scientific">Zhouia amylolytica</name>
    <dbReference type="NCBI Taxonomy" id="376730"/>
    <lineage>
        <taxon>Bacteria</taxon>
        <taxon>Pseudomonadati</taxon>
        <taxon>Bacteroidota</taxon>
        <taxon>Flavobacteriia</taxon>
        <taxon>Flavobacteriales</taxon>
        <taxon>Flavobacteriaceae</taxon>
        <taxon>Zhouia</taxon>
    </lineage>
</organism>
<sequence length="223" mass="25190">MTEQLPVYIKVLFGLTVLITLVWFFKAVKSKSVLIVIITWTLIQTVLGLNGFYQDTIHLPPRILLVGVFPPLILIAITIFTRKGKLIMNQMDLKILTNIHVIRVPVEIVLVLLFSYELVSVYMTYHGTNFDLFSGLTAPIIGFIAFKKEKVNNKLLLIWNIVCLLLLLNVVITAAFALPSPFQKIALNQPNVALLYFPFNLLPSVIVPLVLFAHLVAIKRIIK</sequence>
<feature type="transmembrane region" description="Helical" evidence="1">
    <location>
        <begin position="59"/>
        <end position="80"/>
    </location>
</feature>
<protein>
    <submittedName>
        <fullName evidence="2">Uncharacterized protein</fullName>
    </submittedName>
</protein>
<dbReference type="AlphaFoldDB" id="A0A1I6SA12"/>
<proteinExistence type="predicted"/>
<evidence type="ECO:0000256" key="1">
    <source>
        <dbReference type="SAM" id="Phobius"/>
    </source>
</evidence>
<dbReference type="OrthoDB" id="675847at2"/>
<feature type="transmembrane region" description="Helical" evidence="1">
    <location>
        <begin position="197"/>
        <end position="218"/>
    </location>
</feature>
<feature type="transmembrane region" description="Helical" evidence="1">
    <location>
        <begin position="32"/>
        <end position="53"/>
    </location>
</feature>
<evidence type="ECO:0000313" key="2">
    <source>
        <dbReference type="EMBL" id="SFS73743.1"/>
    </source>
</evidence>
<feature type="transmembrane region" description="Helical" evidence="1">
    <location>
        <begin position="6"/>
        <end position="25"/>
    </location>
</feature>
<reference evidence="2 3" key="1">
    <citation type="submission" date="2016-10" db="EMBL/GenBank/DDBJ databases">
        <authorList>
            <person name="de Groot N.N."/>
        </authorList>
    </citation>
    <scope>NUCLEOTIDE SEQUENCE [LARGE SCALE GENOMIC DNA]</scope>
    <source>
        <strain evidence="2 3">CGMCC 1.6114</strain>
    </source>
</reference>
<feature type="transmembrane region" description="Helical" evidence="1">
    <location>
        <begin position="101"/>
        <end position="123"/>
    </location>
</feature>
<dbReference type="RefSeq" id="WP_074977975.1">
    <property type="nucleotide sequence ID" value="NZ_FPAG01000004.1"/>
</dbReference>
<feature type="transmembrane region" description="Helical" evidence="1">
    <location>
        <begin position="158"/>
        <end position="177"/>
    </location>
</feature>
<name>A0A1I6SA12_9FLAO</name>
<accession>A0A1I6SA12</accession>
<dbReference type="Proteomes" id="UP000183209">
    <property type="component" value="Unassembled WGS sequence"/>
</dbReference>
<feature type="transmembrane region" description="Helical" evidence="1">
    <location>
        <begin position="129"/>
        <end position="146"/>
    </location>
</feature>